<feature type="domain" description="Carbamoyltransferase C-terminal" evidence="3">
    <location>
        <begin position="397"/>
        <end position="565"/>
    </location>
</feature>
<dbReference type="SUPFAM" id="SSF53067">
    <property type="entry name" value="Actin-like ATPase domain"/>
    <property type="match status" value="1"/>
</dbReference>
<dbReference type="InterPro" id="IPR043129">
    <property type="entry name" value="ATPase_NBD"/>
</dbReference>
<dbReference type="InterPro" id="IPR003696">
    <property type="entry name" value="Carbtransf_dom"/>
</dbReference>
<dbReference type="InterPro" id="IPR038152">
    <property type="entry name" value="Carbam_trans_C_sf"/>
</dbReference>
<dbReference type="Gene3D" id="3.30.420.40">
    <property type="match status" value="2"/>
</dbReference>
<dbReference type="Gene3D" id="3.90.870.20">
    <property type="entry name" value="Carbamoyltransferase, C-terminal domain"/>
    <property type="match status" value="1"/>
</dbReference>
<organism evidence="4 5">
    <name type="scientific">Pseudomonas cavernicola</name>
    <dbReference type="NCBI Taxonomy" id="2320866"/>
    <lineage>
        <taxon>Bacteria</taxon>
        <taxon>Pseudomonadati</taxon>
        <taxon>Pseudomonadota</taxon>
        <taxon>Gammaproteobacteria</taxon>
        <taxon>Pseudomonadales</taxon>
        <taxon>Pseudomonadaceae</taxon>
        <taxon>Pseudomonas</taxon>
    </lineage>
</organism>
<evidence type="ECO:0008006" key="6">
    <source>
        <dbReference type="Google" id="ProtNLM"/>
    </source>
</evidence>
<dbReference type="InterPro" id="IPR031730">
    <property type="entry name" value="Carbam_trans_C"/>
</dbReference>
<dbReference type="CDD" id="cd24100">
    <property type="entry name" value="ASKHA_NBD_MJ1051-like_N"/>
    <property type="match status" value="1"/>
</dbReference>
<dbReference type="PANTHER" id="PTHR34847">
    <property type="entry name" value="NODULATION PROTEIN U"/>
    <property type="match status" value="1"/>
</dbReference>
<dbReference type="Proteomes" id="UP000284021">
    <property type="component" value="Unassembled WGS sequence"/>
</dbReference>
<gene>
    <name evidence="4" type="ORF">D3879_08005</name>
</gene>
<sequence length="582" mass="64454">MYILGIHTGHDAGACLFENDKLLAFCKEERLNRVKNDGGFFNLQSVDEVLRIAGISRPQVDAVAFTRMKFPVSCFKTGVLPLRDIRRKVFGQQRDRSLGSLMMRTKNLDAEAFLDFPKLRQHMGLRADVALHFSNHHRAHVLSSLRYCDWSEDTLLVSCDGGGDSAQYSAYLYADQQLQQLWGGEETLLGQPQNSGASIGLAYAYATSACGFKPNRHEGKLTGLAAFGQPKVAEQIVALFPVDDNGHIHTELADNKALHAALAVLFQGLSNEDIAASIQVGTEQVVLNWLHALLKKHPAKYIAMSGGVFSNVRLNQLVAALPGIDEVFVFPAMGDEGLPVGACVDYWIASHGLEKLTRDRLDHLYFGWPYSGEDLLGAGEKLGFRVERDPEHVEKTAQLLADNWVGAIFYGAMEMGPRALGARTILASPAQREVNDSINKRLQRTEFMPFAPYVLDVDAERVYEVDQRNRYACRFMTITTKVKPEWADKIPAVVHVDGTARPQIIERASNPLYYDILQAFKEKTGLPTLVNTSFNAHEEPIINTPEEALQALADNRIDFLVCDGGLVFPGATHTAERLMPAS</sequence>
<dbReference type="InterPro" id="IPR051338">
    <property type="entry name" value="NodU/CmcH_Carbamoyltrnsfr"/>
</dbReference>
<protein>
    <recommendedName>
        <fullName evidence="6">Carbamoyltransferase</fullName>
    </recommendedName>
</protein>
<evidence type="ECO:0000259" key="2">
    <source>
        <dbReference type="Pfam" id="PF02543"/>
    </source>
</evidence>
<dbReference type="AlphaFoldDB" id="A0A418XL74"/>
<keyword evidence="5" id="KW-1185">Reference proteome</keyword>
<accession>A0A418XL74</accession>
<name>A0A418XL74_9PSED</name>
<evidence type="ECO:0000313" key="4">
    <source>
        <dbReference type="EMBL" id="RJG13197.1"/>
    </source>
</evidence>
<dbReference type="Pfam" id="PF16861">
    <property type="entry name" value="Carbam_trans_C"/>
    <property type="match status" value="1"/>
</dbReference>
<dbReference type="RefSeq" id="WP_119953520.1">
    <property type="nucleotide sequence ID" value="NZ_QYUR01000002.1"/>
</dbReference>
<reference evidence="4 5" key="1">
    <citation type="submission" date="2018-09" db="EMBL/GenBank/DDBJ databases">
        <authorList>
            <person name="Zhu H."/>
        </authorList>
    </citation>
    <scope>NUCLEOTIDE SEQUENCE [LARGE SCALE GENOMIC DNA]</scope>
    <source>
        <strain evidence="4 5">K1S02-6</strain>
    </source>
</reference>
<feature type="domain" description="Carbamoyltransferase" evidence="2">
    <location>
        <begin position="3"/>
        <end position="343"/>
    </location>
</feature>
<comment type="similarity">
    <text evidence="1">Belongs to the NodU/CmcH family.</text>
</comment>
<dbReference type="Pfam" id="PF02543">
    <property type="entry name" value="Carbam_trans_N"/>
    <property type="match status" value="1"/>
</dbReference>
<dbReference type="PANTHER" id="PTHR34847:SF1">
    <property type="entry name" value="NODULATION PROTEIN U"/>
    <property type="match status" value="1"/>
</dbReference>
<dbReference type="EMBL" id="QYUR01000002">
    <property type="protein sequence ID" value="RJG13197.1"/>
    <property type="molecule type" value="Genomic_DNA"/>
</dbReference>
<dbReference type="GO" id="GO:0003824">
    <property type="term" value="F:catalytic activity"/>
    <property type="evidence" value="ECO:0007669"/>
    <property type="project" value="InterPro"/>
</dbReference>
<evidence type="ECO:0000259" key="3">
    <source>
        <dbReference type="Pfam" id="PF16861"/>
    </source>
</evidence>
<evidence type="ECO:0000256" key="1">
    <source>
        <dbReference type="ARBA" id="ARBA00006129"/>
    </source>
</evidence>
<proteinExistence type="inferred from homology"/>
<dbReference type="OrthoDB" id="9780777at2"/>
<comment type="caution">
    <text evidence="4">The sequence shown here is derived from an EMBL/GenBank/DDBJ whole genome shotgun (WGS) entry which is preliminary data.</text>
</comment>
<evidence type="ECO:0000313" key="5">
    <source>
        <dbReference type="Proteomes" id="UP000284021"/>
    </source>
</evidence>